<evidence type="ECO:0000256" key="8">
    <source>
        <dbReference type="ARBA" id="ARBA00023033"/>
    </source>
</evidence>
<evidence type="ECO:0000313" key="11">
    <source>
        <dbReference type="Proteomes" id="UP000567179"/>
    </source>
</evidence>
<evidence type="ECO:0000313" key="10">
    <source>
        <dbReference type="EMBL" id="KAF5315269.1"/>
    </source>
</evidence>
<comment type="caution">
    <text evidence="10">The sequence shown here is derived from an EMBL/GenBank/DDBJ whole genome shotgun (WGS) entry which is preliminary data.</text>
</comment>
<dbReference type="AlphaFoldDB" id="A0A8H5EWU7"/>
<dbReference type="InterPro" id="IPR002401">
    <property type="entry name" value="Cyt_P450_E_grp-I"/>
</dbReference>
<dbReference type="GO" id="GO:0005506">
    <property type="term" value="F:iron ion binding"/>
    <property type="evidence" value="ECO:0007669"/>
    <property type="project" value="InterPro"/>
</dbReference>
<dbReference type="CDD" id="cd11065">
    <property type="entry name" value="CYP64-like"/>
    <property type="match status" value="1"/>
</dbReference>
<dbReference type="SUPFAM" id="SSF48264">
    <property type="entry name" value="Cytochrome P450"/>
    <property type="match status" value="1"/>
</dbReference>
<organism evidence="10 11">
    <name type="scientific">Psilocybe cf. subviscida</name>
    <dbReference type="NCBI Taxonomy" id="2480587"/>
    <lineage>
        <taxon>Eukaryota</taxon>
        <taxon>Fungi</taxon>
        <taxon>Dikarya</taxon>
        <taxon>Basidiomycota</taxon>
        <taxon>Agaricomycotina</taxon>
        <taxon>Agaricomycetes</taxon>
        <taxon>Agaricomycetidae</taxon>
        <taxon>Agaricales</taxon>
        <taxon>Agaricineae</taxon>
        <taxon>Strophariaceae</taxon>
        <taxon>Psilocybe</taxon>
    </lineage>
</organism>
<dbReference type="PRINTS" id="PR00463">
    <property type="entry name" value="EP450I"/>
</dbReference>
<dbReference type="GO" id="GO:0020037">
    <property type="term" value="F:heme binding"/>
    <property type="evidence" value="ECO:0007669"/>
    <property type="project" value="InterPro"/>
</dbReference>
<dbReference type="PANTHER" id="PTHR46300:SF7">
    <property type="entry name" value="P450, PUTATIVE (EUROFUNG)-RELATED"/>
    <property type="match status" value="1"/>
</dbReference>
<comment type="pathway">
    <text evidence="2">Secondary metabolite biosynthesis.</text>
</comment>
<keyword evidence="8" id="KW-0503">Monooxygenase</keyword>
<dbReference type="OrthoDB" id="2789670at2759"/>
<keyword evidence="9" id="KW-0812">Transmembrane</keyword>
<dbReference type="Pfam" id="PF00067">
    <property type="entry name" value="p450"/>
    <property type="match status" value="1"/>
</dbReference>
<dbReference type="Proteomes" id="UP000567179">
    <property type="component" value="Unassembled WGS sequence"/>
</dbReference>
<dbReference type="GO" id="GO:0016705">
    <property type="term" value="F:oxidoreductase activity, acting on paired donors, with incorporation or reduction of molecular oxygen"/>
    <property type="evidence" value="ECO:0007669"/>
    <property type="project" value="InterPro"/>
</dbReference>
<evidence type="ECO:0000256" key="4">
    <source>
        <dbReference type="ARBA" id="ARBA00022617"/>
    </source>
</evidence>
<sequence length="529" mass="59232">MGLLQDYLPSQIVLAVFIGAIVIYAIQRSQASALRSLPLPPGPSVTSWLSGHQSIIPVAQPWKVYAKWADKYGPIVHLRVYGQHSIILSSVEHCIEVFEKRSNLYSDRPRLTMINLMGWDFAASLLPYGSQWRKQRRLFQQAFKRVSSLSYRSEQTRKVNDMLYDLLMSPDDFRNHVKTMAAATSLSIAYGYDVKAKDDDFVDLAEASISRLSLAVFPGAALVNAVPVLRYLPQWFPGAGFHKVASETKEMTTKMKDVPLQWVQKNMQAGNQPKCLVSEKIPACKTDGDLADLQEFAAMVYAGEQLVLTVKFNNTHALRSLATTDTTATALETFFYAMTICPDAQRKAQQELDAIVGSDRLPNYDDWDSLPYIGALLREVLRWRPVLPLGVAHANTDNDVFKGCLIPKGSNIIANIWAISRDGRRYKDPEAFKPERFFDKDGSLNHDNIDYAFGFGRRTPYGPRVPTTLWAFSIAKTRDASGNEIPINVEYTDGLVSHPHPHECSITPRSPQTGEIVEEAVAQTRARSS</sequence>
<accession>A0A8H5EWU7</accession>
<proteinExistence type="inferred from homology"/>
<keyword evidence="7" id="KW-0408">Iron</keyword>
<dbReference type="GO" id="GO:0004497">
    <property type="term" value="F:monooxygenase activity"/>
    <property type="evidence" value="ECO:0007669"/>
    <property type="project" value="UniProtKB-KW"/>
</dbReference>
<comment type="cofactor">
    <cofactor evidence="1">
        <name>heme</name>
        <dbReference type="ChEBI" id="CHEBI:30413"/>
    </cofactor>
</comment>
<evidence type="ECO:0000256" key="2">
    <source>
        <dbReference type="ARBA" id="ARBA00005179"/>
    </source>
</evidence>
<name>A0A8H5EWU7_9AGAR</name>
<feature type="transmembrane region" description="Helical" evidence="9">
    <location>
        <begin position="7"/>
        <end position="26"/>
    </location>
</feature>
<dbReference type="InterPro" id="IPR036396">
    <property type="entry name" value="Cyt_P450_sf"/>
</dbReference>
<evidence type="ECO:0000256" key="5">
    <source>
        <dbReference type="ARBA" id="ARBA00022723"/>
    </source>
</evidence>
<evidence type="ECO:0000256" key="3">
    <source>
        <dbReference type="ARBA" id="ARBA00010617"/>
    </source>
</evidence>
<keyword evidence="9" id="KW-1133">Transmembrane helix</keyword>
<keyword evidence="5" id="KW-0479">Metal-binding</keyword>
<evidence type="ECO:0008006" key="12">
    <source>
        <dbReference type="Google" id="ProtNLM"/>
    </source>
</evidence>
<dbReference type="Gene3D" id="1.10.630.10">
    <property type="entry name" value="Cytochrome P450"/>
    <property type="match status" value="1"/>
</dbReference>
<reference evidence="10 11" key="1">
    <citation type="journal article" date="2020" name="ISME J.">
        <title>Uncovering the hidden diversity of litter-decomposition mechanisms in mushroom-forming fungi.</title>
        <authorList>
            <person name="Floudas D."/>
            <person name="Bentzer J."/>
            <person name="Ahren D."/>
            <person name="Johansson T."/>
            <person name="Persson P."/>
            <person name="Tunlid A."/>
        </authorList>
    </citation>
    <scope>NUCLEOTIDE SEQUENCE [LARGE SCALE GENOMIC DNA]</scope>
    <source>
        <strain evidence="10 11">CBS 101986</strain>
    </source>
</reference>
<keyword evidence="9" id="KW-0472">Membrane</keyword>
<evidence type="ECO:0000256" key="6">
    <source>
        <dbReference type="ARBA" id="ARBA00023002"/>
    </source>
</evidence>
<dbReference type="EMBL" id="JAACJJ010000043">
    <property type="protein sequence ID" value="KAF5315269.1"/>
    <property type="molecule type" value="Genomic_DNA"/>
</dbReference>
<protein>
    <recommendedName>
        <fullName evidence="12">Cytochrome P450</fullName>
    </recommendedName>
</protein>
<dbReference type="PANTHER" id="PTHR46300">
    <property type="entry name" value="P450, PUTATIVE (EUROFUNG)-RELATED-RELATED"/>
    <property type="match status" value="1"/>
</dbReference>
<dbReference type="InterPro" id="IPR001128">
    <property type="entry name" value="Cyt_P450"/>
</dbReference>
<keyword evidence="11" id="KW-1185">Reference proteome</keyword>
<keyword evidence="4" id="KW-0349">Heme</keyword>
<evidence type="ECO:0000256" key="9">
    <source>
        <dbReference type="SAM" id="Phobius"/>
    </source>
</evidence>
<evidence type="ECO:0000256" key="7">
    <source>
        <dbReference type="ARBA" id="ARBA00023004"/>
    </source>
</evidence>
<gene>
    <name evidence="10" type="ORF">D9619_007193</name>
</gene>
<comment type="similarity">
    <text evidence="3">Belongs to the cytochrome P450 family.</text>
</comment>
<keyword evidence="6" id="KW-0560">Oxidoreductase</keyword>
<evidence type="ECO:0000256" key="1">
    <source>
        <dbReference type="ARBA" id="ARBA00001971"/>
    </source>
</evidence>
<dbReference type="InterPro" id="IPR050364">
    <property type="entry name" value="Cytochrome_P450_fung"/>
</dbReference>